<dbReference type="Gene3D" id="1.20.120.1880">
    <property type="entry name" value="Nucleoporin, helical C-terminal domain"/>
    <property type="match status" value="1"/>
</dbReference>
<dbReference type="Pfam" id="PF08801">
    <property type="entry name" value="Nucleoporin_N"/>
    <property type="match status" value="1"/>
</dbReference>
<dbReference type="InterPro" id="IPR014908">
    <property type="entry name" value="Nucleoporin_Nup133/Nup155_N"/>
</dbReference>
<dbReference type="Gene3D" id="1.25.40.450">
    <property type="entry name" value="Nucleoporin, helical domain, N-terminal subdomain"/>
    <property type="match status" value="1"/>
</dbReference>
<evidence type="ECO:0000256" key="5">
    <source>
        <dbReference type="SAM" id="MobiDB-lite"/>
    </source>
</evidence>
<comment type="subcellular location">
    <subcellularLocation>
        <location evidence="1">Nucleus</location>
    </subcellularLocation>
</comment>
<sequence length="1513" mass="165203">MSLEDEVVVSDIEVAGRMLTECIARDLRFASCDLQDALDAARYSSSPYTSPPKEWPAIVDVINARELPPVLIERYNAAGGQGTALCGIFPEIRRAWATVDNTLFLWRFDKWDGQCPEYSGEEQAICAVGLARAKPGVFMEAIQRVIVLATPVEIVLLGVCCSGNNFGGNPYAEISLQPLPEYTIPTDGVTMTCITATEKGRIFLGGRDGHLYELLYTKGMGWQSRCRKVCHTGGLSNLLSRWVVPNALKFGAVDAVIEITIDEERNILYTRTQESKIQVFDLGKNGDGAPNKVSEEGCIGEQRDSRSRNGGSRVVSRATKTTLVSIAPLSTVQSKWLHLVAVASDGRRIYLSTSPSTGVSITAGNTPGGQRPSMLRVVMTRPAPSIGVNGGVHPFGNLGRLQSESGFILKCEAAHYSSGALILSDASPPTASRMLVTTQDLTDPSPSGPGNLSVGRQGTRALFALREMLTMVGVGGRTLAIADVLPPPEQAAAVEFSVCEPGAISPYGTQQLSEETRARRLWARGELATQHMLPQRRAVVLSTMGLTEIVFNRPVDILQRLLELSAPRAVLEDFFQHYGAGEAAAMCLLLAARLTSDDENVVSTAVAERAADSFEDPRLVGVPQMQGGPASASVINANGGGFNMGQVVQEAEPVFSGAHEGLCLCTARLLQSVWELPVMDVKDSAVGDNKGEGGVIVCRLPVEAMQALEDKIRSLEQFFRARRNQRRGHYARIFGMGDVSGHGDWHGSPFGADLSPAEHGKSGMGGFETPQVHKARDYQGSAPSSLPKRQRVPYSPSELAAMEVRGMECIRRLLRRSAEALRLLQVLQYHHITRLAQSLDQVQSNQLVHLTFQQLVSSSEGEQIATRLVAALMEYHVAPNGRGTVDDISMKLREGCPSYYNESDYKFYQAVECLERAASTSDSEERERLAREALELLNKVPETADLLSVCKRFEDIRFYEAVVELPLRKARAVDPAEDAFNKSVGEGQQMAALAARRQCYDVVINALHSLKGQSVTENGHGSKVSFSTPSIPGARLLLDEAARGSYIRQIVQLSVRWPDTAFHEYLYQTMMELGLSQELLELGGPDLVPFLQRAGNYQTTKVSQVANNTLRSPKLSSTPDGSHLRQPISGEESRYLELLAQLYVYRRQHALAAHVFLRLAERRQIEGAPAITLEQRYEYLSKAVLQARSSSQASGGLGLSSDLSDSGLLELLEAKLAVIRFQLKIRGVLNQIAAKHPSAPQDASAANGLQTYMEEDRFRGPEASSEDIRSLVAKEKAQELGTELKSITQLYNDYAVKFELWEVCLEILHFSNYTGDAENSVMRETWARVLDQALAAGGVAEACTVVRRLGPQFYPSDGGSMPIHTICLQLEIAAHDRMIAGLEVVGDEDVPRSLLAACKGAAEPVQRNYDRVLASGAILPKPSLRLRILRSVLTVMREWVMSTLSQRMGTSMAGGPLLFGQSDQSLSNQGMRDKLATTANRYTTDVKRLALPLADVEPVSRGFQELEEMLQGL</sequence>
<evidence type="ECO:0000256" key="1">
    <source>
        <dbReference type="ARBA" id="ARBA00004123"/>
    </source>
</evidence>
<accession>A0ABP0WZB2</accession>
<gene>
    <name evidence="8" type="ORF">CSSPJE1EN1_LOCUS17677</name>
</gene>
<name>A0ABP0WZB2_9BRYO</name>
<dbReference type="PANTHER" id="PTHR10350:SF6">
    <property type="entry name" value="NUCLEAR PORE COMPLEX PROTEIN NUP155"/>
    <property type="match status" value="1"/>
</dbReference>
<evidence type="ECO:0000313" key="8">
    <source>
        <dbReference type="EMBL" id="CAK9272199.1"/>
    </source>
</evidence>
<protein>
    <recommendedName>
        <fullName evidence="10">Nuclear pore complex protein</fullName>
    </recommendedName>
</protein>
<evidence type="ECO:0000259" key="7">
    <source>
        <dbReference type="Pfam" id="PF08801"/>
    </source>
</evidence>
<feature type="domain" description="Nucleoporin Nup133/Nup155-like C-terminal" evidence="6">
    <location>
        <begin position="656"/>
        <end position="1375"/>
    </location>
</feature>
<proteinExistence type="inferred from homology"/>
<dbReference type="EMBL" id="OZ020099">
    <property type="protein sequence ID" value="CAK9272199.1"/>
    <property type="molecule type" value="Genomic_DNA"/>
</dbReference>
<feature type="domain" description="Nucleoporin Nup133/Nup155-like N-terminal" evidence="7">
    <location>
        <begin position="63"/>
        <end position="447"/>
    </location>
</feature>
<dbReference type="InterPro" id="IPR042537">
    <property type="entry name" value="Nucleoporin_Nup155_C_2"/>
</dbReference>
<comment type="similarity">
    <text evidence="2">Belongs to the non-repetitive/WGA-negative nucleoporin family.</text>
</comment>
<reference evidence="8" key="1">
    <citation type="submission" date="2024-02" db="EMBL/GenBank/DDBJ databases">
        <authorList>
            <consortium name="ELIXIR-Norway"/>
            <consortium name="Elixir Norway"/>
        </authorList>
    </citation>
    <scope>NUCLEOTIDE SEQUENCE</scope>
</reference>
<dbReference type="Pfam" id="PF03177">
    <property type="entry name" value="Nucleoporin_C"/>
    <property type="match status" value="1"/>
</dbReference>
<dbReference type="PANTHER" id="PTHR10350">
    <property type="entry name" value="NUCLEAR PORE COMPLEX PROTEIN NUP155"/>
    <property type="match status" value="1"/>
</dbReference>
<keyword evidence="9" id="KW-1185">Reference proteome</keyword>
<evidence type="ECO:0000256" key="4">
    <source>
        <dbReference type="ARBA" id="ARBA00023242"/>
    </source>
</evidence>
<keyword evidence="3" id="KW-0813">Transport</keyword>
<evidence type="ECO:0000256" key="3">
    <source>
        <dbReference type="ARBA" id="ARBA00022448"/>
    </source>
</evidence>
<evidence type="ECO:0008006" key="10">
    <source>
        <dbReference type="Google" id="ProtNLM"/>
    </source>
</evidence>
<dbReference type="Gene3D" id="1.25.40.440">
    <property type="entry name" value="Nucleoporin, helical domain, central subdomain"/>
    <property type="match status" value="1"/>
</dbReference>
<organism evidence="8 9">
    <name type="scientific">Sphagnum jensenii</name>
    <dbReference type="NCBI Taxonomy" id="128206"/>
    <lineage>
        <taxon>Eukaryota</taxon>
        <taxon>Viridiplantae</taxon>
        <taxon>Streptophyta</taxon>
        <taxon>Embryophyta</taxon>
        <taxon>Bryophyta</taxon>
        <taxon>Sphagnophytina</taxon>
        <taxon>Sphagnopsida</taxon>
        <taxon>Sphagnales</taxon>
        <taxon>Sphagnaceae</taxon>
        <taxon>Sphagnum</taxon>
    </lineage>
</organism>
<dbReference type="InterPro" id="IPR004870">
    <property type="entry name" value="Nucleoporin_Nup155"/>
</dbReference>
<evidence type="ECO:0000256" key="2">
    <source>
        <dbReference type="ARBA" id="ARBA00007373"/>
    </source>
</evidence>
<dbReference type="Gene3D" id="1.20.58.1780">
    <property type="match status" value="1"/>
</dbReference>
<dbReference type="Proteomes" id="UP001497444">
    <property type="component" value="Chromosome 4"/>
</dbReference>
<dbReference type="InterPro" id="IPR042538">
    <property type="entry name" value="Nucleoporin_Nup155_C_3"/>
</dbReference>
<evidence type="ECO:0000313" key="9">
    <source>
        <dbReference type="Proteomes" id="UP001497444"/>
    </source>
</evidence>
<dbReference type="InterPro" id="IPR007187">
    <property type="entry name" value="Nucleoporin_Nup133/Nup155_C"/>
</dbReference>
<keyword evidence="4" id="KW-0539">Nucleus</keyword>
<dbReference type="InterPro" id="IPR042533">
    <property type="entry name" value="Nucleoporin_Nup155_C_1"/>
</dbReference>
<evidence type="ECO:0000259" key="6">
    <source>
        <dbReference type="Pfam" id="PF03177"/>
    </source>
</evidence>
<feature type="region of interest" description="Disordered" evidence="5">
    <location>
        <begin position="291"/>
        <end position="314"/>
    </location>
</feature>